<dbReference type="Pfam" id="PF02371">
    <property type="entry name" value="Transposase_20"/>
    <property type="match status" value="1"/>
</dbReference>
<dbReference type="PANTHER" id="PTHR33055:SF13">
    <property type="entry name" value="TRANSPOSASE"/>
    <property type="match status" value="1"/>
</dbReference>
<evidence type="ECO:0000313" key="3">
    <source>
        <dbReference type="EMBL" id="MCG5076261.1"/>
    </source>
</evidence>
<dbReference type="InterPro" id="IPR047650">
    <property type="entry name" value="Transpos_IS110"/>
</dbReference>
<reference evidence="3" key="1">
    <citation type="submission" date="2022-01" db="EMBL/GenBank/DDBJ databases">
        <title>Genome sequence and assembly of Parabukholderia sp. RG36.</title>
        <authorList>
            <person name="Chhetri G."/>
        </authorList>
    </citation>
    <scope>NUCLEOTIDE SEQUENCE</scope>
    <source>
        <strain evidence="3">RG36</strain>
    </source>
</reference>
<dbReference type="GO" id="GO:0006313">
    <property type="term" value="P:DNA transposition"/>
    <property type="evidence" value="ECO:0007669"/>
    <property type="project" value="InterPro"/>
</dbReference>
<feature type="domain" description="Transposase IS110-like N-terminal" evidence="1">
    <location>
        <begin position="8"/>
        <end position="156"/>
    </location>
</feature>
<accession>A0A9X1RQ58</accession>
<dbReference type="InterPro" id="IPR003346">
    <property type="entry name" value="Transposase_20"/>
</dbReference>
<name>A0A9X1RQ58_9BURK</name>
<dbReference type="EMBL" id="JAKLJA010000023">
    <property type="protein sequence ID" value="MCG5076261.1"/>
    <property type="molecule type" value="Genomic_DNA"/>
</dbReference>
<evidence type="ECO:0000259" key="2">
    <source>
        <dbReference type="Pfam" id="PF02371"/>
    </source>
</evidence>
<dbReference type="Pfam" id="PF01548">
    <property type="entry name" value="DEDD_Tnp_IS110"/>
    <property type="match status" value="1"/>
</dbReference>
<dbReference type="GO" id="GO:0003677">
    <property type="term" value="F:DNA binding"/>
    <property type="evidence" value="ECO:0007669"/>
    <property type="project" value="InterPro"/>
</dbReference>
<evidence type="ECO:0000313" key="4">
    <source>
        <dbReference type="Proteomes" id="UP001139308"/>
    </source>
</evidence>
<organism evidence="3 4">
    <name type="scientific">Paraburkholderia tagetis</name>
    <dbReference type="NCBI Taxonomy" id="2913261"/>
    <lineage>
        <taxon>Bacteria</taxon>
        <taxon>Pseudomonadati</taxon>
        <taxon>Pseudomonadota</taxon>
        <taxon>Betaproteobacteria</taxon>
        <taxon>Burkholderiales</taxon>
        <taxon>Burkholderiaceae</taxon>
        <taxon>Paraburkholderia</taxon>
    </lineage>
</organism>
<sequence>MKRFSKFVGLDVHKATIAVSVADANGGEVRYVGEIANTPETIEKLVRQLRKGDAHLSFCYEAGPCGYGIYRQLSELGWDCQVVAPSLIPRKAGERVKTDRRDSLMLARLHRAGELTAVWVPDDAQEGLRDLTRAREDMKHLQRQAKQRLSAFLLRYGKCYSGKSNWTQAHYRWLEQQKFGQPVQQIVFQEYVDTVKALSKRIDGLDTQLERVANESVFWPVIEGLMALRGVNLLTAMTVVAEIGDLRRFDSAPQLMAYLGLVPSEHSSGATRSRGAITKTGNAHVRRVLVEASWTYRHPARKTAHLQRRAERTSEAVQDIAWKAQKRLCARYRLMEGKGKLKVQACTAVARELTGFIWAIGQALEQSSILVYAGGAA</sequence>
<evidence type="ECO:0000259" key="1">
    <source>
        <dbReference type="Pfam" id="PF01548"/>
    </source>
</evidence>
<proteinExistence type="predicted"/>
<dbReference type="GO" id="GO:0004803">
    <property type="term" value="F:transposase activity"/>
    <property type="evidence" value="ECO:0007669"/>
    <property type="project" value="InterPro"/>
</dbReference>
<protein>
    <submittedName>
        <fullName evidence="3">IS110 family transposase</fullName>
    </submittedName>
</protein>
<keyword evidence="4" id="KW-1185">Reference proteome</keyword>
<dbReference type="InterPro" id="IPR002525">
    <property type="entry name" value="Transp_IS110-like_N"/>
</dbReference>
<dbReference type="Proteomes" id="UP001139308">
    <property type="component" value="Unassembled WGS sequence"/>
</dbReference>
<gene>
    <name evidence="3" type="ORF">L5014_23275</name>
</gene>
<dbReference type="NCBIfam" id="NF033542">
    <property type="entry name" value="transpos_IS110"/>
    <property type="match status" value="1"/>
</dbReference>
<dbReference type="PANTHER" id="PTHR33055">
    <property type="entry name" value="TRANSPOSASE FOR INSERTION SEQUENCE ELEMENT IS1111A"/>
    <property type="match status" value="1"/>
</dbReference>
<comment type="caution">
    <text evidence="3">The sequence shown here is derived from an EMBL/GenBank/DDBJ whole genome shotgun (WGS) entry which is preliminary data.</text>
</comment>
<dbReference type="RefSeq" id="WP_238466104.1">
    <property type="nucleotide sequence ID" value="NZ_JAKLJA010000023.1"/>
</dbReference>
<feature type="domain" description="Transposase IS116/IS110/IS902 C-terminal" evidence="2">
    <location>
        <begin position="225"/>
        <end position="297"/>
    </location>
</feature>
<dbReference type="AlphaFoldDB" id="A0A9X1RQ58"/>